<evidence type="ECO:0000256" key="1">
    <source>
        <dbReference type="ARBA" id="ARBA00022801"/>
    </source>
</evidence>
<dbReference type="GO" id="GO:0016787">
    <property type="term" value="F:hydrolase activity"/>
    <property type="evidence" value="ECO:0007669"/>
    <property type="project" value="UniProtKB-KW"/>
</dbReference>
<dbReference type="InterPro" id="IPR023365">
    <property type="entry name" value="Sortase_dom-sf"/>
</dbReference>
<evidence type="ECO:0000313" key="4">
    <source>
        <dbReference type="EMBL" id="BFO17942.1"/>
    </source>
</evidence>
<organism evidence="4">
    <name type="scientific">Streptomyces haneummycinicus</name>
    <dbReference type="NCBI Taxonomy" id="3074435"/>
    <lineage>
        <taxon>Bacteria</taxon>
        <taxon>Bacillati</taxon>
        <taxon>Actinomycetota</taxon>
        <taxon>Actinomycetes</taxon>
        <taxon>Kitasatosporales</taxon>
        <taxon>Streptomycetaceae</taxon>
        <taxon>Streptomyces</taxon>
    </lineage>
</organism>
<evidence type="ECO:0000256" key="3">
    <source>
        <dbReference type="SAM" id="SignalP"/>
    </source>
</evidence>
<dbReference type="InterPro" id="IPR042001">
    <property type="entry name" value="Sortase_F"/>
</dbReference>
<protein>
    <recommendedName>
        <fullName evidence="5">Class F sortase</fullName>
    </recommendedName>
</protein>
<keyword evidence="1" id="KW-0378">Hydrolase</keyword>
<feature type="compositionally biased region" description="Basic residues" evidence="2">
    <location>
        <begin position="129"/>
        <end position="141"/>
    </location>
</feature>
<dbReference type="Gene3D" id="2.40.260.10">
    <property type="entry name" value="Sortase"/>
    <property type="match status" value="1"/>
</dbReference>
<dbReference type="Pfam" id="PF04203">
    <property type="entry name" value="Sortase"/>
    <property type="match status" value="1"/>
</dbReference>
<feature type="signal peptide" evidence="3">
    <location>
        <begin position="1"/>
        <end position="25"/>
    </location>
</feature>
<feature type="region of interest" description="Disordered" evidence="2">
    <location>
        <begin position="129"/>
        <end position="169"/>
    </location>
</feature>
<name>A0AAT9HKH7_9ACTN</name>
<dbReference type="AlphaFoldDB" id="A0AAT9HKH7"/>
<gene>
    <name evidence="4" type="ORF">SHKM778_43300</name>
</gene>
<proteinExistence type="predicted"/>
<dbReference type="InterPro" id="IPR005754">
    <property type="entry name" value="Sortase"/>
</dbReference>
<evidence type="ECO:0008006" key="5">
    <source>
        <dbReference type="Google" id="ProtNLM"/>
    </source>
</evidence>
<dbReference type="CDD" id="cd05829">
    <property type="entry name" value="Sortase_F"/>
    <property type="match status" value="1"/>
</dbReference>
<dbReference type="EMBL" id="AP035768">
    <property type="protein sequence ID" value="BFO17942.1"/>
    <property type="molecule type" value="Genomic_DNA"/>
</dbReference>
<reference evidence="4" key="2">
    <citation type="submission" date="2024-07" db="EMBL/GenBank/DDBJ databases">
        <title>Streptomyces haneummycinica sp. nov., a new antibiotic-producing actinobacterium isolated from marine sediment.</title>
        <authorList>
            <person name="Uemura M."/>
            <person name="Hamada M."/>
            <person name="Hirano S."/>
            <person name="Kobayashi K."/>
            <person name="Ohshiro T."/>
            <person name="Kobayashi T."/>
            <person name="Terahara T."/>
        </authorList>
    </citation>
    <scope>NUCLEOTIDE SEQUENCE</scope>
    <source>
        <strain evidence="4">KM77-8</strain>
    </source>
</reference>
<feature type="compositionally biased region" description="Polar residues" evidence="2">
    <location>
        <begin position="148"/>
        <end position="157"/>
    </location>
</feature>
<keyword evidence="3" id="KW-0732">Signal</keyword>
<dbReference type="SUPFAM" id="SSF63817">
    <property type="entry name" value="Sortase"/>
    <property type="match status" value="1"/>
</dbReference>
<evidence type="ECO:0000256" key="2">
    <source>
        <dbReference type="SAM" id="MobiDB-lite"/>
    </source>
</evidence>
<feature type="compositionally biased region" description="Low complexity" evidence="2">
    <location>
        <begin position="158"/>
        <end position="169"/>
    </location>
</feature>
<reference evidence="4" key="1">
    <citation type="submission" date="2024-06" db="EMBL/GenBank/DDBJ databases">
        <authorList>
            <consortium name="consrtm"/>
            <person name="Uemura M."/>
            <person name="Terahara T."/>
        </authorList>
    </citation>
    <scope>NUCLEOTIDE SEQUENCE</scope>
    <source>
        <strain evidence="4">KM77-8</strain>
    </source>
</reference>
<sequence length="310" mass="31355">MRRTVLAAAALACTAVLASAMPAFADGPSPVPAATEVPSEAAPALVDATEPSPVPAATDSTDGSAAPGEVTVVPSGALDTGVAAPESATHGTLIGGVPPRCSPPAAPCSSYGAGGRPRHDAALQACLRRGGHGRAAHRLRRWSRDPRSTTGHPTDTTPSARSSPRPARALGRSVPVGLEIPAIGVDTPVIRLGLAPDRTVEVPPITADDRAGWYRHSPTPGALGPSVILGHVTVGAHGDGVFRHLARLRQGDTITARLENGTAAVFAVEEVRTVAKADFPTDAVYGAVDRPELRLITCGGPAAATSTATT</sequence>
<accession>A0AAT9HKH7</accession>
<feature type="chain" id="PRO_5043311060" description="Class F sortase" evidence="3">
    <location>
        <begin position="26"/>
        <end position="310"/>
    </location>
</feature>